<dbReference type="InterPro" id="IPR035965">
    <property type="entry name" value="PAS-like_dom_sf"/>
</dbReference>
<dbReference type="NCBIfam" id="TIGR00229">
    <property type="entry name" value="sensory_box"/>
    <property type="match status" value="2"/>
</dbReference>
<dbReference type="Pfam" id="PF00989">
    <property type="entry name" value="PAS"/>
    <property type="match status" value="1"/>
</dbReference>
<comment type="caution">
    <text evidence="3">The sequence shown here is derived from an EMBL/GenBank/DDBJ whole genome shotgun (WGS) entry which is preliminary data.</text>
</comment>
<dbReference type="AlphaFoldDB" id="X1L9Z0"/>
<dbReference type="GO" id="GO:0006355">
    <property type="term" value="P:regulation of DNA-templated transcription"/>
    <property type="evidence" value="ECO:0007669"/>
    <property type="project" value="InterPro"/>
</dbReference>
<feature type="non-terminal residue" evidence="3">
    <location>
        <position position="1"/>
    </location>
</feature>
<dbReference type="InterPro" id="IPR013767">
    <property type="entry name" value="PAS_fold"/>
</dbReference>
<feature type="domain" description="PAS" evidence="1">
    <location>
        <begin position="262"/>
        <end position="307"/>
    </location>
</feature>
<dbReference type="SMART" id="SM00091">
    <property type="entry name" value="PAS"/>
    <property type="match status" value="3"/>
</dbReference>
<organism evidence="3">
    <name type="scientific">marine sediment metagenome</name>
    <dbReference type="NCBI Taxonomy" id="412755"/>
    <lineage>
        <taxon>unclassified sequences</taxon>
        <taxon>metagenomes</taxon>
        <taxon>ecological metagenomes</taxon>
    </lineage>
</organism>
<evidence type="ECO:0000313" key="3">
    <source>
        <dbReference type="EMBL" id="GAI02671.1"/>
    </source>
</evidence>
<dbReference type="PANTHER" id="PTHR44757">
    <property type="entry name" value="DIGUANYLATE CYCLASE DGCP"/>
    <property type="match status" value="1"/>
</dbReference>
<gene>
    <name evidence="3" type="ORF">S06H3_18856</name>
</gene>
<dbReference type="InterPro" id="IPR001610">
    <property type="entry name" value="PAC"/>
</dbReference>
<dbReference type="EMBL" id="BARV01009584">
    <property type="protein sequence ID" value="GAI02671.1"/>
    <property type="molecule type" value="Genomic_DNA"/>
</dbReference>
<feature type="non-terminal residue" evidence="3">
    <location>
        <position position="307"/>
    </location>
</feature>
<dbReference type="InterPro" id="IPR000700">
    <property type="entry name" value="PAS-assoc_C"/>
</dbReference>
<dbReference type="SUPFAM" id="SSF55785">
    <property type="entry name" value="PYP-like sensor domain (PAS domain)"/>
    <property type="match status" value="2"/>
</dbReference>
<dbReference type="InterPro" id="IPR052155">
    <property type="entry name" value="Biofilm_reg_signaling"/>
</dbReference>
<evidence type="ECO:0008006" key="4">
    <source>
        <dbReference type="Google" id="ProtNLM"/>
    </source>
</evidence>
<feature type="domain" description="PAS" evidence="1">
    <location>
        <begin position="14"/>
        <end position="62"/>
    </location>
</feature>
<dbReference type="PROSITE" id="PS50112">
    <property type="entry name" value="PAS"/>
    <property type="match status" value="2"/>
</dbReference>
<dbReference type="Pfam" id="PF13426">
    <property type="entry name" value="PAS_9"/>
    <property type="match status" value="1"/>
</dbReference>
<evidence type="ECO:0000259" key="2">
    <source>
        <dbReference type="PROSITE" id="PS50113"/>
    </source>
</evidence>
<evidence type="ECO:0000259" key="1">
    <source>
        <dbReference type="PROSITE" id="PS50112"/>
    </source>
</evidence>
<dbReference type="InterPro" id="IPR000014">
    <property type="entry name" value="PAS"/>
</dbReference>
<dbReference type="CDD" id="cd00130">
    <property type="entry name" value="PAS"/>
    <property type="match status" value="2"/>
</dbReference>
<dbReference type="PANTHER" id="PTHR44757:SF2">
    <property type="entry name" value="BIOFILM ARCHITECTURE MAINTENANCE PROTEIN MBAA"/>
    <property type="match status" value="1"/>
</dbReference>
<dbReference type="SMART" id="SM00086">
    <property type="entry name" value="PAC"/>
    <property type="match status" value="1"/>
</dbReference>
<feature type="domain" description="PAC" evidence="2">
    <location>
        <begin position="104"/>
        <end position="156"/>
    </location>
</feature>
<reference evidence="3" key="1">
    <citation type="journal article" date="2014" name="Front. Microbiol.">
        <title>High frequency of phylogenetically diverse reductive dehalogenase-homologous genes in deep subseafloor sedimentary metagenomes.</title>
        <authorList>
            <person name="Kawai M."/>
            <person name="Futagami T."/>
            <person name="Toyoda A."/>
            <person name="Takaki Y."/>
            <person name="Nishi S."/>
            <person name="Hori S."/>
            <person name="Arai W."/>
            <person name="Tsubouchi T."/>
            <person name="Morono Y."/>
            <person name="Uchiyama I."/>
            <person name="Ito T."/>
            <person name="Fujiyama A."/>
            <person name="Inagaki F."/>
            <person name="Takami H."/>
        </authorList>
    </citation>
    <scope>NUCLEOTIDE SEQUENCE</scope>
    <source>
        <strain evidence="3">Expedition CK06-06</strain>
    </source>
</reference>
<dbReference type="PROSITE" id="PS50113">
    <property type="entry name" value="PAC"/>
    <property type="match status" value="1"/>
</dbReference>
<accession>X1L9Z0</accession>
<name>X1L9Z0_9ZZZZ</name>
<proteinExistence type="predicted"/>
<dbReference type="Gene3D" id="3.30.450.20">
    <property type="entry name" value="PAS domain"/>
    <property type="match status" value="2"/>
</dbReference>
<sequence>DKLSSSLAEKIWGAQQNFENVLENSADAIVICDISGNIVMANRAFFQLLDYTHEEVIGKHIVEFTAFKEGTYHSTTGEEIIIDEEYVSYNASRAAELFEKGYVSNWEAYLVKKDKVHVPTEITMSVLKDKDGERRGSLVIIRDITERQLAEGEIRQQAAFAKNNPAPVVQAEYGGNLIRLNPPAIAIFKKDLTGESLCNVFPEIDKSIIANVKINIPFQLEQEIDEKIFLFTLKKDDSTSSLYIYGIDITERKKAEKEIRETRDFLESIFRNSVDGIIITSPDGHITMANKVAGEIFDYSESELIGK</sequence>
<protein>
    <recommendedName>
        <fullName evidence="4">PAS domain-containing protein</fullName>
    </recommendedName>
</protein>